<dbReference type="Pfam" id="PF11751">
    <property type="entry name" value="PorP_SprF"/>
    <property type="match status" value="1"/>
</dbReference>
<organism evidence="1 2">
    <name type="scientific">Marinilabilia salmonicolor</name>
    <dbReference type="NCBI Taxonomy" id="989"/>
    <lineage>
        <taxon>Bacteria</taxon>
        <taxon>Pseudomonadati</taxon>
        <taxon>Bacteroidota</taxon>
        <taxon>Bacteroidia</taxon>
        <taxon>Marinilabiliales</taxon>
        <taxon>Marinilabiliaceae</taxon>
        <taxon>Marinilabilia</taxon>
    </lineage>
</organism>
<proteinExistence type="predicted"/>
<sequence length="329" mass="37004">MGKVRKFVLLLFIIWQGLSTGLLSQQSALLTQYMDNPLLLNPAFAGNRNSLAVDVLSRQQWVGIEGAPASYYAGIHLPFNHSSASAGATILSEHTGPLMYNKLTLDYGYLLRTSRRSFLSLGLRAGVDHFNLNYGQLPVIDFNDPEFSGNMENQVRPSFGAGLVYIRPSLYLSASLPHFSFASVPWASEEASEFETYYNLLFTAGYHIPLTRDLNLKLAGMHCMVPDGISSTDISLMISHEEGFRGGVTHRLQQAFGIILGMQVTDEIGVTYSYELPVAMDPIVKRGIHELSLSFDFTKHIIPNRNRRFLHRKKKEKEQDEEMNSIRYF</sequence>
<comment type="caution">
    <text evidence="1">The sequence shown here is derived from an EMBL/GenBank/DDBJ whole genome shotgun (WGS) entry which is preliminary data.</text>
</comment>
<dbReference type="InterPro" id="IPR019861">
    <property type="entry name" value="PorP/SprF_Bacteroidetes"/>
</dbReference>
<evidence type="ECO:0000313" key="1">
    <source>
        <dbReference type="EMBL" id="RCW37555.1"/>
    </source>
</evidence>
<gene>
    <name evidence="1" type="ORF">DFO77_10563</name>
</gene>
<dbReference type="EMBL" id="QPIZ01000005">
    <property type="protein sequence ID" value="RCW37555.1"/>
    <property type="molecule type" value="Genomic_DNA"/>
</dbReference>
<protein>
    <submittedName>
        <fullName evidence="1">Type IX secretion system PorP/SprF family membrane protein</fullName>
    </submittedName>
</protein>
<accession>A0A2T0XBQ5</accession>
<dbReference type="OrthoDB" id="1114455at2"/>
<dbReference type="AlphaFoldDB" id="A0A2T0XBQ5"/>
<reference evidence="1 2" key="1">
    <citation type="submission" date="2018-07" db="EMBL/GenBank/DDBJ databases">
        <title>Freshwater and sediment microbial communities from various areas in North America, analyzing microbe dynamics in response to fracking.</title>
        <authorList>
            <person name="Lamendella R."/>
        </authorList>
    </citation>
    <scope>NUCLEOTIDE SEQUENCE [LARGE SCALE GENOMIC DNA]</scope>
    <source>
        <strain evidence="1 2">160A</strain>
    </source>
</reference>
<dbReference type="STRING" id="1168289.GCA_000259075_03401"/>
<dbReference type="Proteomes" id="UP000252733">
    <property type="component" value="Unassembled WGS sequence"/>
</dbReference>
<dbReference type="NCBIfam" id="TIGR03519">
    <property type="entry name" value="T9SS_PorP_fam"/>
    <property type="match status" value="1"/>
</dbReference>
<dbReference type="RefSeq" id="WP_106154007.1">
    <property type="nucleotide sequence ID" value="NZ_PVTS01000015.1"/>
</dbReference>
<keyword evidence="2" id="KW-1185">Reference proteome</keyword>
<name>A0A2T0XBQ5_9BACT</name>
<evidence type="ECO:0000313" key="2">
    <source>
        <dbReference type="Proteomes" id="UP000252733"/>
    </source>
</evidence>